<protein>
    <submittedName>
        <fullName evidence="2">Type II toxin-antitoxin system VapB family antitoxin</fullName>
    </submittedName>
</protein>
<name>A0A929WV90_9ACTO</name>
<evidence type="ECO:0000313" key="3">
    <source>
        <dbReference type="Proteomes" id="UP000759246"/>
    </source>
</evidence>
<organism evidence="2 3">
    <name type="scientific">Actinomyces bouchesdurhonensis</name>
    <dbReference type="NCBI Taxonomy" id="1852361"/>
    <lineage>
        <taxon>Bacteria</taxon>
        <taxon>Bacillati</taxon>
        <taxon>Actinomycetota</taxon>
        <taxon>Actinomycetes</taxon>
        <taxon>Actinomycetales</taxon>
        <taxon>Actinomycetaceae</taxon>
        <taxon>Actinomyces</taxon>
    </lineage>
</organism>
<dbReference type="EMBL" id="JABZGF010000593">
    <property type="protein sequence ID" value="MBF0967615.1"/>
    <property type="molecule type" value="Genomic_DNA"/>
</dbReference>
<sequence length="80" mass="9013">MATLNIKDERVHALATELARLRGTTATSAVLDALTVEMEKERANHAIDWQAFADVQRRCQGVDDPWLTDDDIYDSEGQPR</sequence>
<evidence type="ECO:0000313" key="2">
    <source>
        <dbReference type="EMBL" id="MBF0967615.1"/>
    </source>
</evidence>
<gene>
    <name evidence="2" type="ORF">HXK09_10905</name>
</gene>
<dbReference type="Proteomes" id="UP000759246">
    <property type="component" value="Unassembled WGS sequence"/>
</dbReference>
<dbReference type="AlphaFoldDB" id="A0A929WV90"/>
<dbReference type="RefSeq" id="WP_073983515.1">
    <property type="nucleotide sequence ID" value="NZ_CAUTSL010000028.1"/>
</dbReference>
<dbReference type="OrthoDB" id="560250at2"/>
<evidence type="ECO:0000256" key="1">
    <source>
        <dbReference type="ARBA" id="ARBA00022649"/>
    </source>
</evidence>
<reference evidence="2" key="1">
    <citation type="submission" date="2020-04" db="EMBL/GenBank/DDBJ databases">
        <title>Deep metagenomics examines the oral microbiome during advanced dental caries in children, revealing novel taxa and co-occurrences with host molecules.</title>
        <authorList>
            <person name="Baker J.L."/>
            <person name="Morton J.T."/>
            <person name="Dinis M."/>
            <person name="Alvarez R."/>
            <person name="Tran N.C."/>
            <person name="Knight R."/>
            <person name="Edlund A."/>
        </authorList>
    </citation>
    <scope>NUCLEOTIDE SEQUENCE</scope>
    <source>
        <strain evidence="2">JCVI_30_bin.13</strain>
    </source>
</reference>
<dbReference type="InterPro" id="IPR011660">
    <property type="entry name" value="VapB-like"/>
</dbReference>
<keyword evidence="1" id="KW-1277">Toxin-antitoxin system</keyword>
<comment type="caution">
    <text evidence="2">The sequence shown here is derived from an EMBL/GenBank/DDBJ whole genome shotgun (WGS) entry which is preliminary data.</text>
</comment>
<proteinExistence type="predicted"/>
<accession>A0A929WV90</accession>
<dbReference type="Pfam" id="PF07704">
    <property type="entry name" value="PSK_trans_fac"/>
    <property type="match status" value="1"/>
</dbReference>